<keyword evidence="2" id="KW-1185">Reference proteome</keyword>
<name>A0AA35Q490_9HYPO</name>
<sequence length="78" mass="8787">MSLRSSWDPCLTYQNLEAVFVHSKMSISASEAPEFLAQELEMFQIPEFVESSSTPSLPQGVYLHGSRRWVTLRGLPNA</sequence>
<evidence type="ECO:0000313" key="2">
    <source>
        <dbReference type="Proteomes" id="UP001160390"/>
    </source>
</evidence>
<dbReference type="Proteomes" id="UP001160390">
    <property type="component" value="Unassembled WGS sequence"/>
</dbReference>
<proteinExistence type="predicted"/>
<feature type="non-terminal residue" evidence="1">
    <location>
        <position position="78"/>
    </location>
</feature>
<comment type="caution">
    <text evidence="1">The sequence shown here is derived from an EMBL/GenBank/DDBJ whole genome shotgun (WGS) entry which is preliminary data.</text>
</comment>
<reference evidence="1" key="1">
    <citation type="submission" date="2023-01" db="EMBL/GenBank/DDBJ databases">
        <authorList>
            <person name="Piombo E."/>
        </authorList>
    </citation>
    <scope>NUCLEOTIDE SEQUENCE</scope>
</reference>
<protein>
    <submittedName>
        <fullName evidence="1">Uncharacterized protein</fullName>
    </submittedName>
</protein>
<organism evidence="1 2">
    <name type="scientific">Clonostachys chloroleuca</name>
    <dbReference type="NCBI Taxonomy" id="1926264"/>
    <lineage>
        <taxon>Eukaryota</taxon>
        <taxon>Fungi</taxon>
        <taxon>Dikarya</taxon>
        <taxon>Ascomycota</taxon>
        <taxon>Pezizomycotina</taxon>
        <taxon>Sordariomycetes</taxon>
        <taxon>Hypocreomycetidae</taxon>
        <taxon>Hypocreales</taxon>
        <taxon>Bionectriaceae</taxon>
        <taxon>Clonostachys</taxon>
    </lineage>
</organism>
<gene>
    <name evidence="1" type="ORF">CCHLO57077_00010084</name>
</gene>
<dbReference type="EMBL" id="CABFNP030001042">
    <property type="protein sequence ID" value="CAI6090975.1"/>
    <property type="molecule type" value="Genomic_DNA"/>
</dbReference>
<evidence type="ECO:0000313" key="1">
    <source>
        <dbReference type="EMBL" id="CAI6090975.1"/>
    </source>
</evidence>
<dbReference type="AlphaFoldDB" id="A0AA35Q490"/>
<accession>A0AA35Q490</accession>